<dbReference type="Pfam" id="PF01661">
    <property type="entry name" value="Macro"/>
    <property type="match status" value="1"/>
</dbReference>
<keyword evidence="4" id="KW-0520">NAD</keyword>
<keyword evidence="9" id="KW-1185">Reference proteome</keyword>
<dbReference type="PANTHER" id="PTHR14453">
    <property type="entry name" value="PARP/ZINC FINGER CCCH TYPE DOMAIN CONTAINING PROTEIN"/>
    <property type="match status" value="1"/>
</dbReference>
<evidence type="ECO:0000256" key="4">
    <source>
        <dbReference type="ARBA" id="ARBA00023027"/>
    </source>
</evidence>
<feature type="domain" description="Macro" evidence="7">
    <location>
        <begin position="236"/>
        <end position="428"/>
    </location>
</feature>
<reference evidence="8" key="1">
    <citation type="journal article" date="2023" name="Mol. Biol. Evol.">
        <title>Third-Generation Sequencing Reveals the Adaptive Role of the Epigenome in Three Deep-Sea Polychaetes.</title>
        <authorList>
            <person name="Perez M."/>
            <person name="Aroh O."/>
            <person name="Sun Y."/>
            <person name="Lan Y."/>
            <person name="Juniper S.K."/>
            <person name="Young C.R."/>
            <person name="Angers B."/>
            <person name="Qian P.Y."/>
        </authorList>
    </citation>
    <scope>NUCLEOTIDE SEQUENCE</scope>
    <source>
        <strain evidence="8">P08H-3</strain>
    </source>
</reference>
<keyword evidence="5" id="KW-0539">Nucleus</keyword>
<comment type="caution">
    <text evidence="8">The sequence shown here is derived from an EMBL/GenBank/DDBJ whole genome shotgun (WGS) entry which is preliminary data.</text>
</comment>
<dbReference type="InterPro" id="IPR043472">
    <property type="entry name" value="Macro_dom-like"/>
</dbReference>
<dbReference type="InterPro" id="IPR052056">
    <property type="entry name" value="Mono-ARTD/PARP"/>
</dbReference>
<name>A0AAD9MUK4_9ANNE</name>
<evidence type="ECO:0000313" key="9">
    <source>
        <dbReference type="Proteomes" id="UP001208570"/>
    </source>
</evidence>
<proteinExistence type="predicted"/>
<gene>
    <name evidence="8" type="ORF">LSH36_833g00006</name>
</gene>
<dbReference type="SMART" id="SM00506">
    <property type="entry name" value="A1pp"/>
    <property type="match status" value="1"/>
</dbReference>
<dbReference type="InterPro" id="IPR002589">
    <property type="entry name" value="Macro_dom"/>
</dbReference>
<dbReference type="AlphaFoldDB" id="A0AAD9MUK4"/>
<sequence>MTDRGTRVVDVNTIFSKSSRSLPPIPNQHPLTERTGSLKDDGVENDDADPLDRRQLTLTRAKEGDTEQVYFNAGHGGLGFGMKKSKEAMRLPDHVYTYLVACMPAHLGHSIDDGVLTSKPSSSQQDCVRVDVYNTTQEKADANLSRLNVLCGSIIDSLNTVPLGARITSKHLDAIEELTNHFKCAIMRKANHAKLVCKSCQVEEITRWLENRIGERIHDQGESITADDTNDIPIPARGSGFRVNGKCHVYPQVNDITKLRVDVIVNPANGKLNNRGDLSSRIANFGGPVFIVACHNHVLKHGPVSASKVVCTQPGNLTCRCVLHAVLPPGPGDVRSKKKPDKCEKGIEKMFKSVLKNLDKKKTRDAAMPLMALEINGIKSTVVVSRLVKALTVYKWRHHSADSPLKLYVVDNSEIYINVLIKLLEKESEKQTNKKKKSRVERL</sequence>
<comment type="subcellular location">
    <subcellularLocation>
        <location evidence="1">Nucleus</location>
    </subcellularLocation>
</comment>
<dbReference type="GO" id="GO:0003714">
    <property type="term" value="F:transcription corepressor activity"/>
    <property type="evidence" value="ECO:0007669"/>
    <property type="project" value="TreeGrafter"/>
</dbReference>
<dbReference type="Proteomes" id="UP001208570">
    <property type="component" value="Unassembled WGS sequence"/>
</dbReference>
<dbReference type="SUPFAM" id="SSF52949">
    <property type="entry name" value="Macro domain-like"/>
    <property type="match status" value="1"/>
</dbReference>
<dbReference type="GO" id="GO:0005634">
    <property type="term" value="C:nucleus"/>
    <property type="evidence" value="ECO:0007669"/>
    <property type="project" value="UniProtKB-SubCell"/>
</dbReference>
<evidence type="ECO:0000256" key="3">
    <source>
        <dbReference type="ARBA" id="ARBA00022679"/>
    </source>
</evidence>
<feature type="region of interest" description="Disordered" evidence="6">
    <location>
        <begin position="17"/>
        <end position="52"/>
    </location>
</feature>
<keyword evidence="2" id="KW-0328">Glycosyltransferase</keyword>
<dbReference type="GO" id="GO:0016757">
    <property type="term" value="F:glycosyltransferase activity"/>
    <property type="evidence" value="ECO:0007669"/>
    <property type="project" value="UniProtKB-KW"/>
</dbReference>
<accession>A0AAD9MUK4</accession>
<evidence type="ECO:0000256" key="5">
    <source>
        <dbReference type="ARBA" id="ARBA00023242"/>
    </source>
</evidence>
<organism evidence="8 9">
    <name type="scientific">Paralvinella palmiformis</name>
    <dbReference type="NCBI Taxonomy" id="53620"/>
    <lineage>
        <taxon>Eukaryota</taxon>
        <taxon>Metazoa</taxon>
        <taxon>Spiralia</taxon>
        <taxon>Lophotrochozoa</taxon>
        <taxon>Annelida</taxon>
        <taxon>Polychaeta</taxon>
        <taxon>Sedentaria</taxon>
        <taxon>Canalipalpata</taxon>
        <taxon>Terebellida</taxon>
        <taxon>Terebelliformia</taxon>
        <taxon>Alvinellidae</taxon>
        <taxon>Paralvinella</taxon>
    </lineage>
</organism>
<evidence type="ECO:0000259" key="7">
    <source>
        <dbReference type="PROSITE" id="PS51154"/>
    </source>
</evidence>
<dbReference type="PROSITE" id="PS51154">
    <property type="entry name" value="MACRO"/>
    <property type="match status" value="1"/>
</dbReference>
<dbReference type="PANTHER" id="PTHR14453:SF67">
    <property type="entry name" value="POLY [ADP-RIBOSE] POLYMERASE"/>
    <property type="match status" value="1"/>
</dbReference>
<dbReference type="EMBL" id="JAODUP010000833">
    <property type="protein sequence ID" value="KAK2143544.1"/>
    <property type="molecule type" value="Genomic_DNA"/>
</dbReference>
<dbReference type="GO" id="GO:0005737">
    <property type="term" value="C:cytoplasm"/>
    <property type="evidence" value="ECO:0007669"/>
    <property type="project" value="TreeGrafter"/>
</dbReference>
<protein>
    <recommendedName>
        <fullName evidence="7">Macro domain-containing protein</fullName>
    </recommendedName>
</protein>
<keyword evidence="3" id="KW-0808">Transferase</keyword>
<evidence type="ECO:0000256" key="1">
    <source>
        <dbReference type="ARBA" id="ARBA00004123"/>
    </source>
</evidence>
<evidence type="ECO:0000256" key="6">
    <source>
        <dbReference type="SAM" id="MobiDB-lite"/>
    </source>
</evidence>
<dbReference type="GO" id="GO:0010629">
    <property type="term" value="P:negative regulation of gene expression"/>
    <property type="evidence" value="ECO:0007669"/>
    <property type="project" value="TreeGrafter"/>
</dbReference>
<dbReference type="Gene3D" id="3.40.220.10">
    <property type="entry name" value="Leucine Aminopeptidase, subunit E, domain 1"/>
    <property type="match status" value="1"/>
</dbReference>
<evidence type="ECO:0000313" key="8">
    <source>
        <dbReference type="EMBL" id="KAK2143544.1"/>
    </source>
</evidence>
<evidence type="ECO:0000256" key="2">
    <source>
        <dbReference type="ARBA" id="ARBA00022676"/>
    </source>
</evidence>